<proteinExistence type="predicted"/>
<dbReference type="Proteomes" id="UP000183561">
    <property type="component" value="Unassembled WGS sequence"/>
</dbReference>
<name>A0A1H5F1H5_9NOCA</name>
<protein>
    <submittedName>
        <fullName evidence="1">Uncharacterized protein</fullName>
    </submittedName>
</protein>
<dbReference type="EMBL" id="FNSV01000008">
    <property type="protein sequence ID" value="SED97180.1"/>
    <property type="molecule type" value="Genomic_DNA"/>
</dbReference>
<dbReference type="AlphaFoldDB" id="A0A1H5F1H5"/>
<reference evidence="2" key="1">
    <citation type="submission" date="2016-10" db="EMBL/GenBank/DDBJ databases">
        <authorList>
            <person name="Varghese N."/>
            <person name="Submissions S."/>
        </authorList>
    </citation>
    <scope>NUCLEOTIDE SEQUENCE [LARGE SCALE GENOMIC DNA]</scope>
    <source>
        <strain evidence="2">DSM 44498</strain>
    </source>
</reference>
<evidence type="ECO:0000313" key="1">
    <source>
        <dbReference type="EMBL" id="SED97180.1"/>
    </source>
</evidence>
<gene>
    <name evidence="1" type="ORF">SAMN04490239_9457</name>
</gene>
<accession>A0A1H5F1H5</accession>
<keyword evidence="2" id="KW-1185">Reference proteome</keyword>
<sequence length="77" mass="8587">MPDDSTGRADEYAAQICRLGWEEFVTAAVCFAEAALWRLYCLKSMAPAAMRSSLPALIEHQKKLVEVAGHLRFQRCG</sequence>
<organism evidence="1 2">
    <name type="scientific">Rhodococcus koreensis</name>
    <dbReference type="NCBI Taxonomy" id="99653"/>
    <lineage>
        <taxon>Bacteria</taxon>
        <taxon>Bacillati</taxon>
        <taxon>Actinomycetota</taxon>
        <taxon>Actinomycetes</taxon>
        <taxon>Mycobacteriales</taxon>
        <taxon>Nocardiaceae</taxon>
        <taxon>Rhodococcus</taxon>
    </lineage>
</organism>
<evidence type="ECO:0000313" key="2">
    <source>
        <dbReference type="Proteomes" id="UP000183561"/>
    </source>
</evidence>